<name>A0A7S1F2U9_NOCSC</name>
<keyword evidence="3" id="KW-0547">Nucleotide-binding</keyword>
<evidence type="ECO:0000256" key="5">
    <source>
        <dbReference type="ARBA" id="ARBA00022840"/>
    </source>
</evidence>
<dbReference type="SUPFAM" id="SSF56112">
    <property type="entry name" value="Protein kinase-like (PK-like)"/>
    <property type="match status" value="1"/>
</dbReference>
<dbReference type="PANTHER" id="PTHR45992">
    <property type="entry name" value="EUKARYOTIC ELONGATION FACTOR 2 KINASE-RELATED"/>
    <property type="match status" value="1"/>
</dbReference>
<gene>
    <name evidence="7" type="ORF">NSCI0253_LOCUS15030</name>
</gene>
<dbReference type="Pfam" id="PF02816">
    <property type="entry name" value="Alpha_kinase"/>
    <property type="match status" value="1"/>
</dbReference>
<reference evidence="7" key="1">
    <citation type="submission" date="2021-01" db="EMBL/GenBank/DDBJ databases">
        <authorList>
            <person name="Corre E."/>
            <person name="Pelletier E."/>
            <person name="Niang G."/>
            <person name="Scheremetjew M."/>
            <person name="Finn R."/>
            <person name="Kale V."/>
            <person name="Holt S."/>
            <person name="Cochrane G."/>
            <person name="Meng A."/>
            <person name="Brown T."/>
            <person name="Cohen L."/>
        </authorList>
    </citation>
    <scope>NUCLEOTIDE SEQUENCE</scope>
</reference>
<proteinExistence type="predicted"/>
<feature type="domain" description="Alpha-type protein kinase" evidence="6">
    <location>
        <begin position="242"/>
        <end position="466"/>
    </location>
</feature>
<evidence type="ECO:0000259" key="6">
    <source>
        <dbReference type="PROSITE" id="PS51158"/>
    </source>
</evidence>
<dbReference type="SMART" id="SM00811">
    <property type="entry name" value="Alpha_kinase"/>
    <property type="match status" value="1"/>
</dbReference>
<accession>A0A7S1F2U9</accession>
<keyword evidence="2" id="KW-0808">Transferase</keyword>
<evidence type="ECO:0000256" key="1">
    <source>
        <dbReference type="ARBA" id="ARBA00022527"/>
    </source>
</evidence>
<dbReference type="PROSITE" id="PS51158">
    <property type="entry name" value="ALPHA_KINASE"/>
    <property type="match status" value="1"/>
</dbReference>
<keyword evidence="5" id="KW-0067">ATP-binding</keyword>
<evidence type="ECO:0000256" key="3">
    <source>
        <dbReference type="ARBA" id="ARBA00022741"/>
    </source>
</evidence>
<dbReference type="InterPro" id="IPR051852">
    <property type="entry name" value="Alpha-type_PK"/>
</dbReference>
<dbReference type="GO" id="GO:0004674">
    <property type="term" value="F:protein serine/threonine kinase activity"/>
    <property type="evidence" value="ECO:0007669"/>
    <property type="project" value="UniProtKB-KW"/>
</dbReference>
<dbReference type="AlphaFoldDB" id="A0A7S1F2U9"/>
<evidence type="ECO:0000256" key="2">
    <source>
        <dbReference type="ARBA" id="ARBA00022679"/>
    </source>
</evidence>
<sequence length="472" mass="53438">MARHHGKCRSVRVQVVQMHDAQKEFDRKSDSKVEGFSVRVRGTDKVIHADGTMTTGPRLTEGQLQHRADQGGHWTTDQMSIIELACFDFEAIVKRVLGESAQLLKAGSFMKGTDIAGESDVDLMVFGCGPIGESNWSLLVEGIKEHQHGYKIQSTNPRCIHVEARCGYIRIEFDVVAQQRQGFPPNQKPTNLFKNNRVAARAVRNIKMDFKESGEGRFSGYEIENMVLAEQQKLSTPGIDKLIDAAKAALQSDMLQRRKRPRTASRENHASECTTNWNNAIAEGQFRRVFKEKYTVKVFKDGTEAFEDSFFAEALAVVDKTNEIIDAFNKVKKFNHLVQVCRPAVWHTRDSKQRMLVEPYIVDFQQFNSNTAWVGSTDWAKTLQSLSHFSYHLTDGKMVLCDLQGAVENEVVVLTDPVLNSRDRLYGPTDLGPKGIDNFFHHHVCNSWCDSGWKKPTDTARHFNPVKSTKMI</sequence>
<evidence type="ECO:0000256" key="4">
    <source>
        <dbReference type="ARBA" id="ARBA00022777"/>
    </source>
</evidence>
<dbReference type="Gene3D" id="3.20.200.10">
    <property type="entry name" value="MHCK/EF2 kinase"/>
    <property type="match status" value="1"/>
</dbReference>
<dbReference type="InterPro" id="IPR004166">
    <property type="entry name" value="a-kinase_dom"/>
</dbReference>
<dbReference type="PROSITE" id="PS50152">
    <property type="entry name" value="25A_SYNTH_3"/>
    <property type="match status" value="1"/>
</dbReference>
<dbReference type="EMBL" id="HBFQ01021515">
    <property type="protein sequence ID" value="CAD8840682.1"/>
    <property type="molecule type" value="Transcribed_RNA"/>
</dbReference>
<dbReference type="SUPFAM" id="SSF81301">
    <property type="entry name" value="Nucleotidyltransferase"/>
    <property type="match status" value="1"/>
</dbReference>
<keyword evidence="1" id="KW-0723">Serine/threonine-protein kinase</keyword>
<dbReference type="InterPro" id="IPR043519">
    <property type="entry name" value="NT_sf"/>
</dbReference>
<dbReference type="PANTHER" id="PTHR45992:SF11">
    <property type="entry name" value="ALPHA-TYPE PROTEIN KINASE DOMAIN-CONTAINING PROTEIN"/>
    <property type="match status" value="1"/>
</dbReference>
<protein>
    <recommendedName>
        <fullName evidence="6">Alpha-type protein kinase domain-containing protein</fullName>
    </recommendedName>
</protein>
<dbReference type="InterPro" id="IPR011009">
    <property type="entry name" value="Kinase-like_dom_sf"/>
</dbReference>
<organism evidence="7">
    <name type="scientific">Noctiluca scintillans</name>
    <name type="common">Sea sparkle</name>
    <name type="synonym">Red tide dinoflagellate</name>
    <dbReference type="NCBI Taxonomy" id="2966"/>
    <lineage>
        <taxon>Eukaryota</taxon>
        <taxon>Sar</taxon>
        <taxon>Alveolata</taxon>
        <taxon>Dinophyceae</taxon>
        <taxon>Noctilucales</taxon>
        <taxon>Noctilucaceae</taxon>
        <taxon>Noctiluca</taxon>
    </lineage>
</organism>
<dbReference type="GO" id="GO:0005524">
    <property type="term" value="F:ATP binding"/>
    <property type="evidence" value="ECO:0007669"/>
    <property type="project" value="UniProtKB-KW"/>
</dbReference>
<keyword evidence="4" id="KW-0418">Kinase</keyword>
<evidence type="ECO:0000313" key="7">
    <source>
        <dbReference type="EMBL" id="CAD8840682.1"/>
    </source>
</evidence>